<accession>A0A1D1ULG8</accession>
<organism evidence="2 3">
    <name type="scientific">Ramazzottius varieornatus</name>
    <name type="common">Water bear</name>
    <name type="synonym">Tardigrade</name>
    <dbReference type="NCBI Taxonomy" id="947166"/>
    <lineage>
        <taxon>Eukaryota</taxon>
        <taxon>Metazoa</taxon>
        <taxon>Ecdysozoa</taxon>
        <taxon>Tardigrada</taxon>
        <taxon>Eutardigrada</taxon>
        <taxon>Parachela</taxon>
        <taxon>Hypsibioidea</taxon>
        <taxon>Ramazzottiidae</taxon>
        <taxon>Ramazzottius</taxon>
    </lineage>
</organism>
<gene>
    <name evidence="2" type="primary">RvY_02956-1</name>
    <name evidence="2" type="synonym">RvY_02956.1</name>
    <name evidence="2" type="ORF">RvY_02956</name>
</gene>
<feature type="region of interest" description="Disordered" evidence="1">
    <location>
        <begin position="86"/>
        <end position="129"/>
    </location>
</feature>
<comment type="caution">
    <text evidence="2">The sequence shown here is derived from an EMBL/GenBank/DDBJ whole genome shotgun (WGS) entry which is preliminary data.</text>
</comment>
<feature type="compositionally biased region" description="Polar residues" evidence="1">
    <location>
        <begin position="94"/>
        <end position="110"/>
    </location>
</feature>
<evidence type="ECO:0000256" key="1">
    <source>
        <dbReference type="SAM" id="MobiDB-lite"/>
    </source>
</evidence>
<keyword evidence="3" id="KW-1185">Reference proteome</keyword>
<evidence type="ECO:0000313" key="3">
    <source>
        <dbReference type="Proteomes" id="UP000186922"/>
    </source>
</evidence>
<sequence length="160" mass="17736">MESGNLLYILHLLLPDYEQHFPLSDSPSESHKMLKTLIKDFLDVQIDQAGSPMSATEEVLQDEFPIGVSTFDQLETSIGKTDLFHGHSEADFESTPNDRLTEPASSGTEPSSHELFVPRTPNPKVAPNQAADFAYTKRAVGYWTNVSSKKRRSQSPVLAS</sequence>
<name>A0A1D1ULG8_RAMVA</name>
<dbReference type="Proteomes" id="UP000186922">
    <property type="component" value="Unassembled WGS sequence"/>
</dbReference>
<dbReference type="AlphaFoldDB" id="A0A1D1ULG8"/>
<proteinExistence type="predicted"/>
<reference evidence="2 3" key="1">
    <citation type="journal article" date="2016" name="Nat. Commun.">
        <title>Extremotolerant tardigrade genome and improved radiotolerance of human cultured cells by tardigrade-unique protein.</title>
        <authorList>
            <person name="Hashimoto T."/>
            <person name="Horikawa D.D."/>
            <person name="Saito Y."/>
            <person name="Kuwahara H."/>
            <person name="Kozuka-Hata H."/>
            <person name="Shin-I T."/>
            <person name="Minakuchi Y."/>
            <person name="Ohishi K."/>
            <person name="Motoyama A."/>
            <person name="Aizu T."/>
            <person name="Enomoto A."/>
            <person name="Kondo K."/>
            <person name="Tanaka S."/>
            <person name="Hara Y."/>
            <person name="Koshikawa S."/>
            <person name="Sagara H."/>
            <person name="Miura T."/>
            <person name="Yokobori S."/>
            <person name="Miyagawa K."/>
            <person name="Suzuki Y."/>
            <person name="Kubo T."/>
            <person name="Oyama M."/>
            <person name="Kohara Y."/>
            <person name="Fujiyama A."/>
            <person name="Arakawa K."/>
            <person name="Katayama T."/>
            <person name="Toyoda A."/>
            <person name="Kunieda T."/>
        </authorList>
    </citation>
    <scope>NUCLEOTIDE SEQUENCE [LARGE SCALE GENOMIC DNA]</scope>
    <source>
        <strain evidence="2 3">YOKOZUNA-1</strain>
    </source>
</reference>
<protein>
    <submittedName>
        <fullName evidence="2">Uncharacterized protein</fullName>
    </submittedName>
</protein>
<evidence type="ECO:0000313" key="2">
    <source>
        <dbReference type="EMBL" id="GAU90554.1"/>
    </source>
</evidence>
<dbReference type="EMBL" id="BDGG01000001">
    <property type="protein sequence ID" value="GAU90554.1"/>
    <property type="molecule type" value="Genomic_DNA"/>
</dbReference>